<reference evidence="2 3" key="1">
    <citation type="submission" date="2013-12" db="EMBL/GenBank/DDBJ databases">
        <authorList>
            <person name="Cubeta M."/>
            <person name="Pakala S."/>
            <person name="Fedorova N."/>
            <person name="Thomas E."/>
            <person name="Dean R."/>
            <person name="Jabaji S."/>
            <person name="Neate S."/>
            <person name="Toda T."/>
            <person name="Tavantzis S."/>
            <person name="Vilgalys R."/>
            <person name="Bharathan N."/>
            <person name="Pakala S."/>
            <person name="Losada L.S."/>
            <person name="Zafar N."/>
            <person name="Nierman W."/>
        </authorList>
    </citation>
    <scope>NUCLEOTIDE SEQUENCE [LARGE SCALE GENOMIC DNA]</scope>
    <source>
        <strain evidence="2 3">123E</strain>
    </source>
</reference>
<dbReference type="AlphaFoldDB" id="A0A074RUN5"/>
<dbReference type="Proteomes" id="UP000027456">
    <property type="component" value="Unassembled WGS sequence"/>
</dbReference>
<dbReference type="EMBL" id="AZST01000529">
    <property type="protein sequence ID" value="KEP48343.1"/>
    <property type="molecule type" value="Genomic_DNA"/>
</dbReference>
<feature type="region of interest" description="Disordered" evidence="1">
    <location>
        <begin position="1"/>
        <end position="21"/>
    </location>
</feature>
<evidence type="ECO:0000256" key="1">
    <source>
        <dbReference type="SAM" id="MobiDB-lite"/>
    </source>
</evidence>
<dbReference type="HOGENOM" id="CLU_1012472_0_0_1"/>
<accession>A0A074RUN5</accession>
<feature type="region of interest" description="Disordered" evidence="1">
    <location>
        <begin position="190"/>
        <end position="216"/>
    </location>
</feature>
<comment type="caution">
    <text evidence="2">The sequence shown here is derived from an EMBL/GenBank/DDBJ whole genome shotgun (WGS) entry which is preliminary data.</text>
</comment>
<sequence>MGSYNRVDPHSERARPNPRGHKVRWVDPWWEGTRVDWAIGQEGLTMMMKTMSRLQFLQNPSPRRRKRLLLSPSPRRKTPSQSLLARWMRRRSQNQNPKPSLGPKGARPRPKQLPSLNPRQKTRKRLRHRHQRPRLKPRRRLRLGRGKREGRKWSRTQSSRQPLRWRWNLGWTSTRLPNPSLPLKRRVQKRRLPLPKRRHGGRRQKPKPGMTPNRKQSLNWKMFTCSPSLKPNFQQQAPLVRHLASLLESRKILLARVRVRTRMPNRVPDCPSRRV</sequence>
<protein>
    <submittedName>
        <fullName evidence="2">Uncharacterized protein</fullName>
    </submittedName>
</protein>
<feature type="compositionally biased region" description="Basic residues" evidence="1">
    <location>
        <begin position="120"/>
        <end position="154"/>
    </location>
</feature>
<keyword evidence="3" id="KW-1185">Reference proteome</keyword>
<evidence type="ECO:0000313" key="3">
    <source>
        <dbReference type="Proteomes" id="UP000027456"/>
    </source>
</evidence>
<feature type="compositionally biased region" description="Basic residues" evidence="1">
    <location>
        <begin position="62"/>
        <end position="78"/>
    </location>
</feature>
<organism evidence="2 3">
    <name type="scientific">Rhizoctonia solani 123E</name>
    <dbReference type="NCBI Taxonomy" id="1423351"/>
    <lineage>
        <taxon>Eukaryota</taxon>
        <taxon>Fungi</taxon>
        <taxon>Dikarya</taxon>
        <taxon>Basidiomycota</taxon>
        <taxon>Agaricomycotina</taxon>
        <taxon>Agaricomycetes</taxon>
        <taxon>Cantharellales</taxon>
        <taxon>Ceratobasidiaceae</taxon>
        <taxon>Rhizoctonia</taxon>
    </lineage>
</organism>
<feature type="region of interest" description="Disordered" evidence="1">
    <location>
        <begin position="59"/>
        <end position="159"/>
    </location>
</feature>
<proteinExistence type="predicted"/>
<gene>
    <name evidence="2" type="ORF">V565_127000</name>
</gene>
<feature type="compositionally biased region" description="Basic residues" evidence="1">
    <location>
        <begin position="190"/>
        <end position="206"/>
    </location>
</feature>
<name>A0A074RUN5_9AGAM</name>
<evidence type="ECO:0000313" key="2">
    <source>
        <dbReference type="EMBL" id="KEP48343.1"/>
    </source>
</evidence>